<dbReference type="Proteomes" id="UP001224359">
    <property type="component" value="Unassembled WGS sequence"/>
</dbReference>
<evidence type="ECO:0000313" key="2">
    <source>
        <dbReference type="EMBL" id="MDQ0160885.1"/>
    </source>
</evidence>
<gene>
    <name evidence="2" type="ORF">J2S77_002892</name>
</gene>
<protein>
    <submittedName>
        <fullName evidence="2">Outer membrane murein-binding lipoprotein Lpp</fullName>
    </submittedName>
</protein>
<organism evidence="2 3">
    <name type="scientific">Alkalibacillus salilacus</name>
    <dbReference type="NCBI Taxonomy" id="284582"/>
    <lineage>
        <taxon>Bacteria</taxon>
        <taxon>Bacillati</taxon>
        <taxon>Bacillota</taxon>
        <taxon>Bacilli</taxon>
        <taxon>Bacillales</taxon>
        <taxon>Bacillaceae</taxon>
        <taxon>Alkalibacillus</taxon>
    </lineage>
</organism>
<evidence type="ECO:0000313" key="3">
    <source>
        <dbReference type="Proteomes" id="UP001224359"/>
    </source>
</evidence>
<feature type="region of interest" description="Disordered" evidence="1">
    <location>
        <begin position="43"/>
        <end position="83"/>
    </location>
</feature>
<sequence>MKQWVSLISLSIILVACQSNEEPNNEAQVEQLTEQIQDQNEQIEKLQQELEEKTRELQQERQDETVQDNFSESNDETNSSSDQIARTENFQLQTPQEGESISDTFSIQGMIRYEAVGSVRVELIDADGNTIEETQIEEDWFTQTPSEREWTGIELNLTITSTMASGEGEVIVHDDLAEEEASVPIKLK</sequence>
<keyword evidence="2" id="KW-0449">Lipoprotein</keyword>
<comment type="caution">
    <text evidence="2">The sequence shown here is derived from an EMBL/GenBank/DDBJ whole genome shotgun (WGS) entry which is preliminary data.</text>
</comment>
<evidence type="ECO:0000256" key="1">
    <source>
        <dbReference type="SAM" id="MobiDB-lite"/>
    </source>
</evidence>
<dbReference type="RefSeq" id="WP_306978445.1">
    <property type="nucleotide sequence ID" value="NZ_JAUSTQ010000022.1"/>
</dbReference>
<reference evidence="2 3" key="1">
    <citation type="submission" date="2023-07" db="EMBL/GenBank/DDBJ databases">
        <title>Genomic Encyclopedia of Type Strains, Phase IV (KMG-IV): sequencing the most valuable type-strain genomes for metagenomic binning, comparative biology and taxonomic classification.</title>
        <authorList>
            <person name="Goeker M."/>
        </authorList>
    </citation>
    <scope>NUCLEOTIDE SEQUENCE [LARGE SCALE GENOMIC DNA]</scope>
    <source>
        <strain evidence="2 3">DSM 16460</strain>
    </source>
</reference>
<dbReference type="PROSITE" id="PS51257">
    <property type="entry name" value="PROKAR_LIPOPROTEIN"/>
    <property type="match status" value="1"/>
</dbReference>
<keyword evidence="3" id="KW-1185">Reference proteome</keyword>
<accession>A0ABT9VIU6</accession>
<feature type="compositionally biased region" description="Basic and acidic residues" evidence="1">
    <location>
        <begin position="43"/>
        <end position="64"/>
    </location>
</feature>
<feature type="compositionally biased region" description="Low complexity" evidence="1">
    <location>
        <begin position="68"/>
        <end position="82"/>
    </location>
</feature>
<dbReference type="EMBL" id="JAUSTQ010000022">
    <property type="protein sequence ID" value="MDQ0160885.1"/>
    <property type="molecule type" value="Genomic_DNA"/>
</dbReference>
<name>A0ABT9VIU6_9BACI</name>
<proteinExistence type="predicted"/>